<feature type="transmembrane region" description="Helical" evidence="1">
    <location>
        <begin position="20"/>
        <end position="46"/>
    </location>
</feature>
<keyword evidence="1" id="KW-0812">Transmembrane</keyword>
<feature type="non-terminal residue" evidence="2">
    <location>
        <position position="1"/>
    </location>
</feature>
<evidence type="ECO:0000313" key="3">
    <source>
        <dbReference type="Proteomes" id="UP001219934"/>
    </source>
</evidence>
<dbReference type="Proteomes" id="UP001219934">
    <property type="component" value="Unassembled WGS sequence"/>
</dbReference>
<keyword evidence="1" id="KW-1133">Transmembrane helix</keyword>
<keyword evidence="1" id="KW-0472">Membrane</keyword>
<evidence type="ECO:0000313" key="2">
    <source>
        <dbReference type="EMBL" id="KAJ4936128.1"/>
    </source>
</evidence>
<reference evidence="2" key="1">
    <citation type="submission" date="2022-11" db="EMBL/GenBank/DDBJ databases">
        <title>Chromosome-level genome of Pogonophryne albipinna.</title>
        <authorList>
            <person name="Jo E."/>
        </authorList>
    </citation>
    <scope>NUCLEOTIDE SEQUENCE</scope>
    <source>
        <strain evidence="2">SGF0006</strain>
        <tissue evidence="2">Muscle</tissue>
    </source>
</reference>
<organism evidence="2 3">
    <name type="scientific">Pogonophryne albipinna</name>
    <dbReference type="NCBI Taxonomy" id="1090488"/>
    <lineage>
        <taxon>Eukaryota</taxon>
        <taxon>Metazoa</taxon>
        <taxon>Chordata</taxon>
        <taxon>Craniata</taxon>
        <taxon>Vertebrata</taxon>
        <taxon>Euteleostomi</taxon>
        <taxon>Actinopterygii</taxon>
        <taxon>Neopterygii</taxon>
        <taxon>Teleostei</taxon>
        <taxon>Neoteleostei</taxon>
        <taxon>Acanthomorphata</taxon>
        <taxon>Eupercaria</taxon>
        <taxon>Perciformes</taxon>
        <taxon>Notothenioidei</taxon>
        <taxon>Pogonophryne</taxon>
    </lineage>
</organism>
<dbReference type="EMBL" id="JAPTMU010000011">
    <property type="protein sequence ID" value="KAJ4936128.1"/>
    <property type="molecule type" value="Genomic_DNA"/>
</dbReference>
<accession>A0AAD6B404</accession>
<keyword evidence="3" id="KW-1185">Reference proteome</keyword>
<name>A0AAD6B404_9TELE</name>
<sequence length="199" mass="21534">MLFDCGSEEPDLGPVNRGYLFLGAGGLLACVMLSSVVMLSTVDGALGEPSQGRNTRPPGWRGLGQSSTLQRRVLWHAEPFPARWAHFTISNIWLLFSMQLRHGLCRPVLAETDTENTAELSQTPTKGKVCVVCGGSIGDHALCDSGAWELQQLGRALRNILSCNVHNKVPATTRSMLKAQISNKGIQWGLSNPNPLGLE</sequence>
<proteinExistence type="predicted"/>
<dbReference type="AlphaFoldDB" id="A0AAD6B404"/>
<evidence type="ECO:0000256" key="1">
    <source>
        <dbReference type="SAM" id="Phobius"/>
    </source>
</evidence>
<protein>
    <submittedName>
        <fullName evidence="2">Uncharacterized protein</fullName>
    </submittedName>
</protein>
<comment type="caution">
    <text evidence="2">The sequence shown here is derived from an EMBL/GenBank/DDBJ whole genome shotgun (WGS) entry which is preliminary data.</text>
</comment>
<gene>
    <name evidence="2" type="ORF">JOQ06_017652</name>
</gene>